<feature type="domain" description="SidE PDE" evidence="2">
    <location>
        <begin position="34"/>
        <end position="238"/>
    </location>
</feature>
<name>A0A0Q9YYB6_9GAMM</name>
<feature type="transmembrane region" description="Helical" evidence="1">
    <location>
        <begin position="314"/>
        <end position="335"/>
    </location>
</feature>
<dbReference type="Pfam" id="PF12252">
    <property type="entry name" value="SidE_PDE"/>
    <property type="match status" value="1"/>
</dbReference>
<sequence>MNGMQKGFQHKNISNLTKYFYQNANQLIEETYLQPYNGRIKAHLRDGQLEREHHGALHASRVSLYVKVLHRLICAQLPDYAKHALNTLTEEWHLTEKEIINLASFAGLAHDSGRKADGIDYWDKESGENCTAFLIKKGISPKIAKIVGAAAAYKDHPNDYANVLKKQGISAKSIPAYQYLRKLIYLADCYDIMRVRSEFQLEYVFRAFRDINEYQAKKHNPAFIEFAQQVHALISAHQDMRQRCDIVMPGGEKIVTKEISTSYSLSEKIRFEHADNVLLSAMQSMKTMPYFALYLSNELNVKPSKMHEKPEQSWFSLTNIAVITGCIVAVSALYFSASLGLSLGFGLAAYLGISLTAKLFAWYAQSSTRAQQPVKPAVLPNHDDKLRLTKAPQVIYSLNRCKHMHDNTQPICAPLKSRMSRYSR</sequence>
<keyword evidence="1" id="KW-0472">Membrane</keyword>
<gene>
    <name evidence="3" type="ORF">HT99x_01434</name>
</gene>
<evidence type="ECO:0000259" key="2">
    <source>
        <dbReference type="Pfam" id="PF12252"/>
    </source>
</evidence>
<keyword evidence="1" id="KW-0812">Transmembrane</keyword>
<comment type="caution">
    <text evidence="3">The sequence shown here is derived from an EMBL/GenBank/DDBJ whole genome shotgun (WGS) entry which is preliminary data.</text>
</comment>
<dbReference type="EMBL" id="LKAJ01000004">
    <property type="protein sequence ID" value="KRG21681.1"/>
    <property type="molecule type" value="Genomic_DNA"/>
</dbReference>
<organism evidence="3">
    <name type="scientific">Candidatus Berkiella aquae</name>
    <dbReference type="NCBI Taxonomy" id="295108"/>
    <lineage>
        <taxon>Bacteria</taxon>
        <taxon>Pseudomonadati</taxon>
        <taxon>Pseudomonadota</taxon>
        <taxon>Gammaproteobacteria</taxon>
        <taxon>Candidatus Berkiellales</taxon>
        <taxon>Candidatus Berkiellaceae</taxon>
        <taxon>Candidatus Berkiella</taxon>
    </lineage>
</organism>
<keyword evidence="1" id="KW-1133">Transmembrane helix</keyword>
<accession>A0A0Q9YYB6</accession>
<reference evidence="3" key="1">
    <citation type="submission" date="2015-09" db="EMBL/GenBank/DDBJ databases">
        <title>Draft Genome Sequences of Two Novel Amoeba-resistant Intranuclear Bacteria, Candidatus Berkiella cookevillensis and Candidatus Berkiella aquae.</title>
        <authorList>
            <person name="Mehari Y.T."/>
            <person name="Arivett B.A."/>
            <person name="Farone A.L."/>
            <person name="Gunderson J.H."/>
            <person name="Farone M.B."/>
        </authorList>
    </citation>
    <scope>NUCLEOTIDE SEQUENCE [LARGE SCALE GENOMIC DNA]</scope>
    <source>
        <strain evidence="3">HT99</strain>
    </source>
</reference>
<protein>
    <recommendedName>
        <fullName evidence="2">SidE PDE domain-containing protein</fullName>
    </recommendedName>
</protein>
<dbReference type="STRING" id="295108.HT99x_01434"/>
<dbReference type="InterPro" id="IPR021014">
    <property type="entry name" value="SidE_PDE"/>
</dbReference>
<evidence type="ECO:0000256" key="1">
    <source>
        <dbReference type="SAM" id="Phobius"/>
    </source>
</evidence>
<dbReference type="AlphaFoldDB" id="A0A0Q9YYB6"/>
<feature type="transmembrane region" description="Helical" evidence="1">
    <location>
        <begin position="341"/>
        <end position="363"/>
    </location>
</feature>
<proteinExistence type="predicted"/>
<evidence type="ECO:0000313" key="3">
    <source>
        <dbReference type="EMBL" id="KRG21681.1"/>
    </source>
</evidence>